<dbReference type="Gene3D" id="3.40.50.10490">
    <property type="entry name" value="Glucose-6-phosphate isomerase like protein, domain 1"/>
    <property type="match status" value="2"/>
</dbReference>
<dbReference type="EMBL" id="BFBR01000009">
    <property type="protein sequence ID" value="GBF59031.1"/>
    <property type="molecule type" value="Genomic_DNA"/>
</dbReference>
<dbReference type="Proteomes" id="UP000245086">
    <property type="component" value="Unassembled WGS sequence"/>
</dbReference>
<dbReference type="GO" id="GO:0004360">
    <property type="term" value="F:glutamine-fructose-6-phosphate transaminase (isomerizing) activity"/>
    <property type="evidence" value="ECO:0007669"/>
    <property type="project" value="UniProtKB-EC"/>
</dbReference>
<feature type="domain" description="SIS" evidence="3">
    <location>
        <begin position="33"/>
        <end position="186"/>
    </location>
</feature>
<reference evidence="4" key="1">
    <citation type="journal article" date="2018" name="Genome Announc.">
        <title>Draft Genome Sequence of "Candidatus Phycosocius bacilliformis," an Alphaproteobacterial Ectosymbiont of the Hydrocarbon-Producing Green Alga Botryococcus braunii.</title>
        <authorList>
            <person name="Tanabe Y."/>
            <person name="Yamaguchi H."/>
            <person name="Watanabe M.M."/>
        </authorList>
    </citation>
    <scope>NUCLEOTIDE SEQUENCE [LARGE SCALE GENOMIC DNA]</scope>
    <source>
        <strain evidence="4">BOTRYCO-2</strain>
    </source>
</reference>
<evidence type="ECO:0000313" key="4">
    <source>
        <dbReference type="EMBL" id="GBF59031.1"/>
    </source>
</evidence>
<evidence type="ECO:0000259" key="3">
    <source>
        <dbReference type="PROSITE" id="PS51464"/>
    </source>
</evidence>
<proteinExistence type="predicted"/>
<dbReference type="AlphaFoldDB" id="A0A2P2EDC2"/>
<dbReference type="CDD" id="cd05009">
    <property type="entry name" value="SIS_GlmS_GlmD_2"/>
    <property type="match status" value="1"/>
</dbReference>
<dbReference type="EC" id="2.6.1.16" evidence="4"/>
<organism evidence="4 5">
    <name type="scientific">Candidatus Phycosocius bacilliformis</name>
    <dbReference type="NCBI Taxonomy" id="1445552"/>
    <lineage>
        <taxon>Bacteria</taxon>
        <taxon>Pseudomonadati</taxon>
        <taxon>Pseudomonadota</taxon>
        <taxon>Alphaproteobacteria</taxon>
        <taxon>Caulobacterales</taxon>
        <taxon>Caulobacterales incertae sedis</taxon>
        <taxon>Candidatus Phycosocius</taxon>
    </lineage>
</organism>
<dbReference type="Pfam" id="PF01380">
    <property type="entry name" value="SIS"/>
    <property type="match status" value="2"/>
</dbReference>
<name>A0A2P2EDC2_9PROT</name>
<dbReference type="InterPro" id="IPR001347">
    <property type="entry name" value="SIS_dom"/>
</dbReference>
<keyword evidence="4" id="KW-0808">Transferase</keyword>
<dbReference type="InterPro" id="IPR046348">
    <property type="entry name" value="SIS_dom_sf"/>
</dbReference>
<protein>
    <submittedName>
        <fullName evidence="4">Glutamine-fructose-6-phosphate aminotransferase [isomerizing]</fullName>
        <ecNumber evidence="4">2.6.1.16</ecNumber>
    </submittedName>
</protein>
<evidence type="ECO:0000256" key="1">
    <source>
        <dbReference type="ARBA" id="ARBA00022576"/>
    </source>
</evidence>
<dbReference type="GO" id="GO:1901135">
    <property type="term" value="P:carbohydrate derivative metabolic process"/>
    <property type="evidence" value="ECO:0007669"/>
    <property type="project" value="InterPro"/>
</dbReference>
<dbReference type="PANTHER" id="PTHR10937:SF8">
    <property type="entry name" value="AMINOTRANSFERASE-RELATED"/>
    <property type="match status" value="1"/>
</dbReference>
<evidence type="ECO:0000313" key="5">
    <source>
        <dbReference type="Proteomes" id="UP000245086"/>
    </source>
</evidence>
<keyword evidence="5" id="KW-1185">Reference proteome</keyword>
<keyword evidence="1 4" id="KW-0032">Aminotransferase</keyword>
<dbReference type="SUPFAM" id="SSF53697">
    <property type="entry name" value="SIS domain"/>
    <property type="match status" value="1"/>
</dbReference>
<accession>A0A2P2EDC2</accession>
<keyword evidence="2" id="KW-0677">Repeat</keyword>
<dbReference type="PROSITE" id="PS51464">
    <property type="entry name" value="SIS"/>
    <property type="match status" value="2"/>
</dbReference>
<dbReference type="InterPro" id="IPR035490">
    <property type="entry name" value="GlmS/FrlB_SIS"/>
</dbReference>
<comment type="caution">
    <text evidence="4">The sequence shown here is derived from an EMBL/GenBank/DDBJ whole genome shotgun (WGS) entry which is preliminary data.</text>
</comment>
<gene>
    <name evidence="4" type="primary">glmS</name>
    <name evidence="4" type="ORF">PbB2_02723</name>
</gene>
<dbReference type="InterPro" id="IPR035466">
    <property type="entry name" value="GlmS/AgaS_SIS"/>
</dbReference>
<feature type="domain" description="SIS" evidence="3">
    <location>
        <begin position="198"/>
        <end position="329"/>
    </location>
</feature>
<dbReference type="CDD" id="cd05008">
    <property type="entry name" value="SIS_GlmS_GlmD_1"/>
    <property type="match status" value="1"/>
</dbReference>
<dbReference type="PANTHER" id="PTHR10937">
    <property type="entry name" value="GLUCOSAMINE--FRUCTOSE-6-PHOSPHATE AMINOTRANSFERASE, ISOMERIZING"/>
    <property type="match status" value="1"/>
</dbReference>
<sequence>MSVKQTWMKQEAAEAAQIIHHQFEQNALLMRQLGARLRATPPKLVLTCARGSSDHAAGFAKYVIETRLETLVASHAPSTSSIFATPLRHLDGVLFLVISQSGKSPDILTSMRFARQAGAYVVAMVNDALSPAAQEADVFIPLHAGPERAVAATKSYIASLAAILHLVGEWAEDSQLLTALAKASEPVRAAFDADWTKFSETLLSARSLFVIGRGITFGIAHEMALKLKETSGLHAEAFSAAEVRHGPMAIVESGFPVLMIAPQDAAAGGYAALSEEFTARHAQVFSSGGPFPGAYELPTPKGLHPLILPLCQVTSFYACAEALARARGRNPDSPPWLKKVTETH</sequence>
<evidence type="ECO:0000256" key="2">
    <source>
        <dbReference type="ARBA" id="ARBA00022737"/>
    </source>
</evidence>
<dbReference type="GO" id="GO:0097367">
    <property type="term" value="F:carbohydrate derivative binding"/>
    <property type="evidence" value="ECO:0007669"/>
    <property type="project" value="InterPro"/>
</dbReference>